<reference evidence="1" key="2">
    <citation type="submission" date="2013-11" db="EMBL/GenBank/DDBJ databases">
        <title>Draft genome sequence of Bacteroides uniformis (ATCC 8492).</title>
        <authorList>
            <person name="Sudarsanam P."/>
            <person name="Ley R."/>
            <person name="Guruge J."/>
            <person name="Turnbaugh P.J."/>
            <person name="Mahowald M."/>
            <person name="Liep D."/>
            <person name="Gordon J."/>
        </authorList>
    </citation>
    <scope>NUCLEOTIDE SEQUENCE</scope>
    <source>
        <strain evidence="1">ATCC 8492</strain>
    </source>
</reference>
<comment type="caution">
    <text evidence="1">The sequence shown here is derived from an EMBL/GenBank/DDBJ whole genome shotgun (WGS) entry which is preliminary data.</text>
</comment>
<reference evidence="1" key="1">
    <citation type="submission" date="2007-06" db="EMBL/GenBank/DDBJ databases">
        <authorList>
            <person name="Fulton L."/>
            <person name="Clifton S."/>
            <person name="Fulton B."/>
            <person name="Xu J."/>
            <person name="Minx P."/>
            <person name="Pepin K.H."/>
            <person name="Johnson M."/>
            <person name="Thiruvilangam P."/>
            <person name="Bhonagiri V."/>
            <person name="Nash W.E."/>
            <person name="Mardis E.R."/>
            <person name="Wilson R.K."/>
        </authorList>
    </citation>
    <scope>NUCLEOTIDE SEQUENCE [LARGE SCALE GENOMIC DNA]</scope>
    <source>
        <strain evidence="1">ATCC 8492</strain>
    </source>
</reference>
<name>A0ABC9NEP9_BACUC</name>
<dbReference type="AlphaFoldDB" id="A0ABC9NEP9"/>
<evidence type="ECO:0000313" key="2">
    <source>
        <dbReference type="Proteomes" id="UP000004110"/>
    </source>
</evidence>
<evidence type="ECO:0000313" key="1">
    <source>
        <dbReference type="EMBL" id="EDO55259.1"/>
    </source>
</evidence>
<sequence length="40" mass="4641">MFIIGHSVRFCQVFACVFGRFFVHLQSLFPPLSYGRGFDL</sequence>
<keyword evidence="2" id="KW-1185">Reference proteome</keyword>
<accession>A0ABC9NEP9</accession>
<organism evidence="1 2">
    <name type="scientific">Bacteroides uniformis (strain ATCC 8492 / DSM 6597 / CCUG 4942 / CIP 103695 / JCM 5828 / KCTC 5204 / NCTC 13054 / VPI 0061)</name>
    <dbReference type="NCBI Taxonomy" id="411479"/>
    <lineage>
        <taxon>Bacteria</taxon>
        <taxon>Pseudomonadati</taxon>
        <taxon>Bacteroidota</taxon>
        <taxon>Bacteroidia</taxon>
        <taxon>Bacteroidales</taxon>
        <taxon>Bacteroidaceae</taxon>
        <taxon>Bacteroides</taxon>
    </lineage>
</organism>
<gene>
    <name evidence="1" type="ORF">BACUNI_00931</name>
</gene>
<proteinExistence type="predicted"/>
<dbReference type="Proteomes" id="UP000004110">
    <property type="component" value="Unassembled WGS sequence"/>
</dbReference>
<protein>
    <submittedName>
        <fullName evidence="1">Uncharacterized protein</fullName>
    </submittedName>
</protein>
<dbReference type="EMBL" id="AAYH02000038">
    <property type="protein sequence ID" value="EDO55259.1"/>
    <property type="molecule type" value="Genomic_DNA"/>
</dbReference>